<feature type="domain" description="Enoyl reductase (ER)" evidence="7">
    <location>
        <begin position="12"/>
        <end position="333"/>
    </location>
</feature>
<comment type="similarity">
    <text evidence="2 6">Belongs to the zinc-containing alcohol dehydrogenase family.</text>
</comment>
<sequence>MSATMSAAVLHGAADVRVERRAVPRAAAGQALLAVGHVGLCGSDVHYYRDGRNGNNELRAPAVLGHEIGGRVVEVGPEIPDELVGTTAVVEPAVPCRHCSSCTEGRYNLCANGHCLGSPPNDGGLAEYVAVDAAQLHRAPAGLPAAAVPSLEPLAVAVHALRRTGFAPGQSVLVTGAGPVGLLVGQVALAWGARRVTLTDVDESRLEIARAVGIERVFLPDELDGLRVERALECSGAVSALDTGVAATVPGGRVGLVGTVPDEAVRARLAPVQRYEIDLVGAFRYAGGFPEAIRLVEDGLVDLVSLGTASYPLERAAEALERASSGTGVKTTVECTTGR</sequence>
<dbReference type="SMART" id="SM00829">
    <property type="entry name" value="PKS_ER"/>
    <property type="match status" value="1"/>
</dbReference>
<dbReference type="AlphaFoldDB" id="A0A1H0Y8F9"/>
<keyword evidence="4 6" id="KW-0862">Zinc</keyword>
<dbReference type="SUPFAM" id="SSF51735">
    <property type="entry name" value="NAD(P)-binding Rossmann-fold domains"/>
    <property type="match status" value="1"/>
</dbReference>
<dbReference type="InterPro" id="IPR011032">
    <property type="entry name" value="GroES-like_sf"/>
</dbReference>
<dbReference type="STRING" id="995062.SAMN04489718_0292"/>
<dbReference type="SUPFAM" id="SSF50129">
    <property type="entry name" value="GroES-like"/>
    <property type="match status" value="1"/>
</dbReference>
<dbReference type="GO" id="GO:0016491">
    <property type="term" value="F:oxidoreductase activity"/>
    <property type="evidence" value="ECO:0007669"/>
    <property type="project" value="UniProtKB-KW"/>
</dbReference>
<dbReference type="Pfam" id="PF00107">
    <property type="entry name" value="ADH_zinc_N"/>
    <property type="match status" value="1"/>
</dbReference>
<proteinExistence type="inferred from homology"/>
<evidence type="ECO:0000256" key="6">
    <source>
        <dbReference type="RuleBase" id="RU361277"/>
    </source>
</evidence>
<evidence type="ECO:0000256" key="3">
    <source>
        <dbReference type="ARBA" id="ARBA00022723"/>
    </source>
</evidence>
<organism evidence="8 9">
    <name type="scientific">Actinopolyspora saharensis</name>
    <dbReference type="NCBI Taxonomy" id="995062"/>
    <lineage>
        <taxon>Bacteria</taxon>
        <taxon>Bacillati</taxon>
        <taxon>Actinomycetota</taxon>
        <taxon>Actinomycetes</taxon>
        <taxon>Actinopolysporales</taxon>
        <taxon>Actinopolysporaceae</taxon>
        <taxon>Actinopolyspora</taxon>
    </lineage>
</organism>
<evidence type="ECO:0000256" key="4">
    <source>
        <dbReference type="ARBA" id="ARBA00022833"/>
    </source>
</evidence>
<protein>
    <submittedName>
        <fullName evidence="8">L-iditol 2-dehydrogenase</fullName>
    </submittedName>
</protein>
<dbReference type="InterPro" id="IPR020843">
    <property type="entry name" value="ER"/>
</dbReference>
<dbReference type="InterPro" id="IPR036291">
    <property type="entry name" value="NAD(P)-bd_dom_sf"/>
</dbReference>
<evidence type="ECO:0000256" key="1">
    <source>
        <dbReference type="ARBA" id="ARBA00001947"/>
    </source>
</evidence>
<dbReference type="Pfam" id="PF08240">
    <property type="entry name" value="ADH_N"/>
    <property type="match status" value="1"/>
</dbReference>
<evidence type="ECO:0000256" key="2">
    <source>
        <dbReference type="ARBA" id="ARBA00008072"/>
    </source>
</evidence>
<dbReference type="GO" id="GO:0008270">
    <property type="term" value="F:zinc ion binding"/>
    <property type="evidence" value="ECO:0007669"/>
    <property type="project" value="InterPro"/>
</dbReference>
<name>A0A1H0Y8F9_9ACTN</name>
<evidence type="ECO:0000313" key="8">
    <source>
        <dbReference type="EMBL" id="SDQ11444.1"/>
    </source>
</evidence>
<dbReference type="PANTHER" id="PTHR43161">
    <property type="entry name" value="SORBITOL DEHYDROGENASE"/>
    <property type="match status" value="1"/>
</dbReference>
<dbReference type="InterPro" id="IPR013149">
    <property type="entry name" value="ADH-like_C"/>
</dbReference>
<dbReference type="Gene3D" id="3.90.180.10">
    <property type="entry name" value="Medium-chain alcohol dehydrogenases, catalytic domain"/>
    <property type="match status" value="1"/>
</dbReference>
<keyword evidence="9" id="KW-1185">Reference proteome</keyword>
<dbReference type="PROSITE" id="PS00059">
    <property type="entry name" value="ADH_ZINC"/>
    <property type="match status" value="1"/>
</dbReference>
<dbReference type="PANTHER" id="PTHR43161:SF9">
    <property type="entry name" value="SORBITOL DEHYDROGENASE"/>
    <property type="match status" value="1"/>
</dbReference>
<dbReference type="Proteomes" id="UP000199301">
    <property type="component" value="Unassembled WGS sequence"/>
</dbReference>
<gene>
    <name evidence="8" type="ORF">SAMN04489718_0292</name>
</gene>
<comment type="cofactor">
    <cofactor evidence="1 6">
        <name>Zn(2+)</name>
        <dbReference type="ChEBI" id="CHEBI:29105"/>
    </cofactor>
</comment>
<reference evidence="9" key="1">
    <citation type="submission" date="2016-10" db="EMBL/GenBank/DDBJ databases">
        <authorList>
            <person name="Varghese N."/>
            <person name="Submissions S."/>
        </authorList>
    </citation>
    <scope>NUCLEOTIDE SEQUENCE [LARGE SCALE GENOMIC DNA]</scope>
    <source>
        <strain evidence="9">DSM 45459</strain>
    </source>
</reference>
<keyword evidence="3 6" id="KW-0479">Metal-binding</keyword>
<dbReference type="Gene3D" id="3.40.50.720">
    <property type="entry name" value="NAD(P)-binding Rossmann-like Domain"/>
    <property type="match status" value="1"/>
</dbReference>
<dbReference type="InterPro" id="IPR002328">
    <property type="entry name" value="ADH_Zn_CS"/>
</dbReference>
<accession>A0A1H0Y8F9</accession>
<evidence type="ECO:0000256" key="5">
    <source>
        <dbReference type="ARBA" id="ARBA00023002"/>
    </source>
</evidence>
<dbReference type="EMBL" id="FNKO01000001">
    <property type="protein sequence ID" value="SDQ11444.1"/>
    <property type="molecule type" value="Genomic_DNA"/>
</dbReference>
<dbReference type="InterPro" id="IPR013154">
    <property type="entry name" value="ADH-like_N"/>
</dbReference>
<keyword evidence="5" id="KW-0560">Oxidoreductase</keyword>
<evidence type="ECO:0000313" key="9">
    <source>
        <dbReference type="Proteomes" id="UP000199301"/>
    </source>
</evidence>
<dbReference type="RefSeq" id="WP_092520507.1">
    <property type="nucleotide sequence ID" value="NZ_FNKO01000001.1"/>
</dbReference>
<evidence type="ECO:0000259" key="7">
    <source>
        <dbReference type="SMART" id="SM00829"/>
    </source>
</evidence>
<dbReference type="OrthoDB" id="3987021at2"/>